<reference evidence="2" key="1">
    <citation type="journal article" date="2019" name="Int. J. Syst. Evol. Microbiol.">
        <title>The Global Catalogue of Microorganisms (GCM) 10K type strain sequencing project: providing services to taxonomists for standard genome sequencing and annotation.</title>
        <authorList>
            <consortium name="The Broad Institute Genomics Platform"/>
            <consortium name="The Broad Institute Genome Sequencing Center for Infectious Disease"/>
            <person name="Wu L."/>
            <person name="Ma J."/>
        </authorList>
    </citation>
    <scope>NUCLEOTIDE SEQUENCE [LARGE SCALE GENOMIC DNA]</scope>
    <source>
        <strain evidence="2">CGMCC 4.7289</strain>
    </source>
</reference>
<comment type="caution">
    <text evidence="1">The sequence shown here is derived from an EMBL/GenBank/DDBJ whole genome shotgun (WGS) entry which is preliminary data.</text>
</comment>
<dbReference type="EMBL" id="JBHSAY010000021">
    <property type="protein sequence ID" value="MFC4135454.1"/>
    <property type="molecule type" value="Genomic_DNA"/>
</dbReference>
<gene>
    <name evidence="1" type="ORF">ACFOZ4_32985</name>
</gene>
<name>A0ABV8LYB2_9ACTN</name>
<accession>A0ABV8LYB2</accession>
<organism evidence="1 2">
    <name type="scientific">Hamadaea flava</name>
    <dbReference type="NCBI Taxonomy" id="1742688"/>
    <lineage>
        <taxon>Bacteria</taxon>
        <taxon>Bacillati</taxon>
        <taxon>Actinomycetota</taxon>
        <taxon>Actinomycetes</taxon>
        <taxon>Micromonosporales</taxon>
        <taxon>Micromonosporaceae</taxon>
        <taxon>Hamadaea</taxon>
    </lineage>
</organism>
<dbReference type="Proteomes" id="UP001595816">
    <property type="component" value="Unassembled WGS sequence"/>
</dbReference>
<keyword evidence="2" id="KW-1185">Reference proteome</keyword>
<sequence>MAGFRDHRYFRELAALNLPSDDFAVAGSGPLYARGWIDDPRDIDVIARGEAWRTVCRIGSLTRAPISGSAQVSLFHGHLEFFDEWFPPRWRATTLIDEADVIDGVRFVRLEVVEATKRMLRRPRDLAQLAVMAARRRPRH</sequence>
<proteinExistence type="predicted"/>
<dbReference type="RefSeq" id="WP_253756287.1">
    <property type="nucleotide sequence ID" value="NZ_JAMZDZ010000001.1"/>
</dbReference>
<protein>
    <submittedName>
        <fullName evidence="1">Uncharacterized protein</fullName>
    </submittedName>
</protein>
<evidence type="ECO:0000313" key="2">
    <source>
        <dbReference type="Proteomes" id="UP001595816"/>
    </source>
</evidence>
<evidence type="ECO:0000313" key="1">
    <source>
        <dbReference type="EMBL" id="MFC4135454.1"/>
    </source>
</evidence>